<evidence type="ECO:0000313" key="2">
    <source>
        <dbReference type="EMBL" id="EFN50932.1"/>
    </source>
</evidence>
<evidence type="ECO:0000313" key="3">
    <source>
        <dbReference type="Proteomes" id="UP000008141"/>
    </source>
</evidence>
<feature type="domain" description="Nucleotide-diphospho-sugar transferase" evidence="1">
    <location>
        <begin position="144"/>
        <end position="227"/>
    </location>
</feature>
<dbReference type="InParanoid" id="E1ZTH4"/>
<dbReference type="RefSeq" id="XP_005843034.1">
    <property type="nucleotide sequence ID" value="XM_005842972.1"/>
</dbReference>
<accession>E1ZTH4</accession>
<reference evidence="2 3" key="1">
    <citation type="journal article" date="2010" name="Plant Cell">
        <title>The Chlorella variabilis NC64A genome reveals adaptation to photosymbiosis, coevolution with viruses, and cryptic sex.</title>
        <authorList>
            <person name="Blanc G."/>
            <person name="Duncan G."/>
            <person name="Agarkova I."/>
            <person name="Borodovsky M."/>
            <person name="Gurnon J."/>
            <person name="Kuo A."/>
            <person name="Lindquist E."/>
            <person name="Lucas S."/>
            <person name="Pangilinan J."/>
            <person name="Polle J."/>
            <person name="Salamov A."/>
            <person name="Terry A."/>
            <person name="Yamada T."/>
            <person name="Dunigan D.D."/>
            <person name="Grigoriev I.V."/>
            <person name="Claverie J.M."/>
            <person name="Van Etten J.L."/>
        </authorList>
    </citation>
    <scope>NUCLEOTIDE SEQUENCE [LARGE SCALE GENOMIC DNA]</scope>
    <source>
        <strain evidence="2 3">NC64A</strain>
    </source>
</reference>
<dbReference type="InterPro" id="IPR052636">
    <property type="entry name" value="UDP-D-xylose:L-fucose_XylT"/>
</dbReference>
<evidence type="ECO:0000259" key="1">
    <source>
        <dbReference type="Pfam" id="PF03407"/>
    </source>
</evidence>
<name>E1ZTH4_CHLVA</name>
<proteinExistence type="predicted"/>
<dbReference type="Pfam" id="PF03407">
    <property type="entry name" value="Nucleotid_trans"/>
    <property type="match status" value="1"/>
</dbReference>
<dbReference type="InterPro" id="IPR005069">
    <property type="entry name" value="Nucl-diP-sugar_transferase"/>
</dbReference>
<organism evidence="3">
    <name type="scientific">Chlorella variabilis</name>
    <name type="common">Green alga</name>
    <dbReference type="NCBI Taxonomy" id="554065"/>
    <lineage>
        <taxon>Eukaryota</taxon>
        <taxon>Viridiplantae</taxon>
        <taxon>Chlorophyta</taxon>
        <taxon>core chlorophytes</taxon>
        <taxon>Trebouxiophyceae</taxon>
        <taxon>Chlorellales</taxon>
        <taxon>Chlorellaceae</taxon>
        <taxon>Chlorella clade</taxon>
        <taxon>Chlorella</taxon>
    </lineage>
</organism>
<gene>
    <name evidence="2" type="ORF">CHLNCDRAFT_141733</name>
</gene>
<sequence length="254" mass="27964">MAVLRRHKAGLGAVLSKVQVRDMSWYFQATSCPQGGPLPVGRLWPGTIPMESPSRATYDKLQADPALVERDAEALAEFEAAPWLLPTRSKVLPYAGVHDLERLLKLRSTAIGPYNKTITVVLFSKNASVMAQNAIYSMVKFGGVRNFIVGTWSQEGLDVCADLNLPCADVAAHLPEPLENPSSGEFYSGHDYLVVKWLRRTLVLHLLQQGYAVLYVDADVSWVMKPLWESHIKFVDEYGADGAAAPPRAAPAKF</sequence>
<dbReference type="Proteomes" id="UP000008141">
    <property type="component" value="Unassembled WGS sequence"/>
</dbReference>
<keyword evidence="3" id="KW-1185">Reference proteome</keyword>
<dbReference type="PANTHER" id="PTHR47032:SF1">
    <property type="entry name" value="UDP-D-XYLOSE:L-FUCOSE ALPHA-1,3-D-XYLOSYLTRANSFERASE-RELATED"/>
    <property type="match status" value="1"/>
</dbReference>
<dbReference type="GO" id="GO:0016757">
    <property type="term" value="F:glycosyltransferase activity"/>
    <property type="evidence" value="ECO:0007669"/>
    <property type="project" value="TreeGrafter"/>
</dbReference>
<dbReference type="GO" id="GO:0005794">
    <property type="term" value="C:Golgi apparatus"/>
    <property type="evidence" value="ECO:0007669"/>
    <property type="project" value="TreeGrafter"/>
</dbReference>
<dbReference type="PANTHER" id="PTHR47032">
    <property type="entry name" value="UDP-D-XYLOSE:L-FUCOSE ALPHA-1,3-D-XYLOSYLTRANSFERASE-RELATED"/>
    <property type="match status" value="1"/>
</dbReference>
<dbReference type="AlphaFoldDB" id="E1ZTH4"/>
<dbReference type="KEGG" id="cvr:CHLNCDRAFT_141733"/>
<dbReference type="EMBL" id="GL433871">
    <property type="protein sequence ID" value="EFN50932.1"/>
    <property type="molecule type" value="Genomic_DNA"/>
</dbReference>
<protein>
    <recommendedName>
        <fullName evidence="1">Nucleotide-diphospho-sugar transferase domain-containing protein</fullName>
    </recommendedName>
</protein>
<dbReference type="eggNOG" id="ENOG502TN3P">
    <property type="taxonomic scope" value="Eukaryota"/>
</dbReference>
<dbReference type="GeneID" id="17350318"/>
<dbReference type="OrthoDB" id="69177at2759"/>